<dbReference type="EMBL" id="SNXC01000011">
    <property type="protein sequence ID" value="TDO98027.1"/>
    <property type="molecule type" value="Genomic_DNA"/>
</dbReference>
<proteinExistence type="predicted"/>
<feature type="coiled-coil region" evidence="1">
    <location>
        <begin position="26"/>
        <end position="57"/>
    </location>
</feature>
<comment type="caution">
    <text evidence="3">The sequence shown here is derived from an EMBL/GenBank/DDBJ whole genome shotgun (WGS) entry which is preliminary data.</text>
</comment>
<organism evidence="3 4">
    <name type="scientific">Marinomonas balearica</name>
    <dbReference type="NCBI Taxonomy" id="491947"/>
    <lineage>
        <taxon>Bacteria</taxon>
        <taxon>Pseudomonadati</taxon>
        <taxon>Pseudomonadota</taxon>
        <taxon>Gammaproteobacteria</taxon>
        <taxon>Oceanospirillales</taxon>
        <taxon>Oceanospirillaceae</taxon>
        <taxon>Marinomonas</taxon>
    </lineage>
</organism>
<dbReference type="OrthoDB" id="5846811at2"/>
<reference evidence="3 4" key="1">
    <citation type="submission" date="2019-03" db="EMBL/GenBank/DDBJ databases">
        <title>Genomic Encyclopedia of Type Strains, Phase III (KMG-III): the genomes of soil and plant-associated and newly described type strains.</title>
        <authorList>
            <person name="Whitman W."/>
        </authorList>
    </citation>
    <scope>NUCLEOTIDE SEQUENCE [LARGE SCALE GENOMIC DNA]</scope>
    <source>
        <strain evidence="3 4">CECT 7378</strain>
    </source>
</reference>
<evidence type="ECO:0000313" key="3">
    <source>
        <dbReference type="EMBL" id="TDO98027.1"/>
    </source>
</evidence>
<evidence type="ECO:0000256" key="2">
    <source>
        <dbReference type="SAM" id="MobiDB-lite"/>
    </source>
</evidence>
<evidence type="ECO:0000256" key="1">
    <source>
        <dbReference type="SAM" id="Coils"/>
    </source>
</evidence>
<keyword evidence="4" id="KW-1185">Reference proteome</keyword>
<protein>
    <submittedName>
        <fullName evidence="3">Uncharacterized protein</fullName>
    </submittedName>
</protein>
<keyword evidence="1" id="KW-0175">Coiled coil</keyword>
<gene>
    <name evidence="3" type="ORF">DFP79_1659</name>
</gene>
<accession>A0A4R6M965</accession>
<feature type="region of interest" description="Disordered" evidence="2">
    <location>
        <begin position="263"/>
        <end position="298"/>
    </location>
</feature>
<evidence type="ECO:0000313" key="4">
    <source>
        <dbReference type="Proteomes" id="UP000294656"/>
    </source>
</evidence>
<sequence length="361" mass="39502">MPIKYTRGEIVSQTTLTPPTDPRGQIDELLEQAALANAKLQEFMRKLSNNVKNEQGKAIAYKRAPLKTKQRVAEKCGIDLANPANDKSGMKSPFEVKDIARATIVFTTVAQMLAFRDYIYHCEEYSSLKSKQSPAVKDLWAKGIEDEYKDIKFFLKVMIKYKGHDIPHIVELQLNVSQMSRGKAYGHAFYNLSRLAEKEGKNVFLPSDVACTIVVPTKITGKTGNKLRTAITQCRSLAQGDQEIMLATNILSKMLQKNLKMAQDVKKGADDDNSGSANSSSPAAAAAPAPSSPANPYDYVNSAKPLTIKCGPYNAKKAEQQDSGPAQAWAISRLSSFVWSHFTACQAKPGVTGTAANIHAN</sequence>
<dbReference type="Proteomes" id="UP000294656">
    <property type="component" value="Unassembled WGS sequence"/>
</dbReference>
<name>A0A4R6M965_9GAMM</name>
<dbReference type="RefSeq" id="WP_133503435.1">
    <property type="nucleotide sequence ID" value="NZ_SNXC01000011.1"/>
</dbReference>
<dbReference type="AlphaFoldDB" id="A0A4R6M965"/>
<feature type="compositionally biased region" description="Low complexity" evidence="2">
    <location>
        <begin position="274"/>
        <end position="296"/>
    </location>
</feature>